<name>A0ABT5HC05_9BACE</name>
<dbReference type="PROSITE" id="PS51257">
    <property type="entry name" value="PROKAR_LIPOPROTEIN"/>
    <property type="match status" value="1"/>
</dbReference>
<reference evidence="2 3" key="1">
    <citation type="submission" date="2023-01" db="EMBL/GenBank/DDBJ databases">
        <title>Exploring GABA producing Bacteroides strains toward improving mental health.</title>
        <authorList>
            <person name="Yousuf B."/>
            <person name="Bouhlel N.E."/>
            <person name="Mottawea W."/>
            <person name="Hammami R."/>
        </authorList>
    </citation>
    <scope>NUCLEOTIDE SEQUENCE [LARGE SCALE GENOMIC DNA]</scope>
    <source>
        <strain evidence="2 3">UO.H1054</strain>
    </source>
</reference>
<comment type="caution">
    <text evidence="2">The sequence shown here is derived from an EMBL/GenBank/DDBJ whole genome shotgun (WGS) entry which is preliminary data.</text>
</comment>
<feature type="region of interest" description="Disordered" evidence="1">
    <location>
        <begin position="27"/>
        <end position="47"/>
    </location>
</feature>
<evidence type="ECO:0000313" key="2">
    <source>
        <dbReference type="EMBL" id="MDC7138094.1"/>
    </source>
</evidence>
<evidence type="ECO:0000313" key="3">
    <source>
        <dbReference type="Proteomes" id="UP001215398"/>
    </source>
</evidence>
<evidence type="ECO:0000256" key="1">
    <source>
        <dbReference type="SAM" id="MobiDB-lite"/>
    </source>
</evidence>
<gene>
    <name evidence="2" type="ORF">PQG98_17350</name>
</gene>
<dbReference type="EMBL" id="JAQPYS010000086">
    <property type="protein sequence ID" value="MDC7138094.1"/>
    <property type="molecule type" value="Genomic_DNA"/>
</dbReference>
<sequence length="397" mass="44248">MEEQIMKRLMKWLLPCVCLVTLATGCSDSDGEGTPERQGKPITELTPDENKKELENIGMNLLSKINPDDHAVLLKTIARFDEIIPSPEIYSVLKSVGKVCADTDLSEMVSLASTRFAVVDMSYGTWEYNESTSQWDNKETGQKGEVTYKFKVDGTAATIHATYSDKTIRFEGRTVPVGVSMKVTLGTDTLAELNSSINMNEAETQISVNSSLSASGYLFGVVADINNNNSESMAVVTFSKDGEVLVSLAANGIFDSNLRFDPPLKSAAGELRIMDDLRVNLSCSDLQKIIEEDRKNDPTYEAYHKRMADVYNQYIHGELRYAESEYVVANIAFQAYAEDDNGDGIINDNDDWNIEPLIVFSQDGSKYSFDDYFSEVKFQSLLEQCEALVNKYVKLLK</sequence>
<keyword evidence="3" id="KW-1185">Reference proteome</keyword>
<dbReference type="RefSeq" id="WP_195630935.1">
    <property type="nucleotide sequence ID" value="NZ_JAQPYS010000086.1"/>
</dbReference>
<dbReference type="Proteomes" id="UP001215398">
    <property type="component" value="Unassembled WGS sequence"/>
</dbReference>
<proteinExistence type="predicted"/>
<accession>A0ABT5HC05</accession>
<protein>
    <recommendedName>
        <fullName evidence="4">DUF4988 domain-containing protein</fullName>
    </recommendedName>
</protein>
<evidence type="ECO:0008006" key="4">
    <source>
        <dbReference type="Google" id="ProtNLM"/>
    </source>
</evidence>
<organism evidence="2 3">
    <name type="scientific">Bacteroides zhangwenhongii</name>
    <dbReference type="NCBI Taxonomy" id="2650157"/>
    <lineage>
        <taxon>Bacteria</taxon>
        <taxon>Pseudomonadati</taxon>
        <taxon>Bacteroidota</taxon>
        <taxon>Bacteroidia</taxon>
        <taxon>Bacteroidales</taxon>
        <taxon>Bacteroidaceae</taxon>
        <taxon>Bacteroides</taxon>
    </lineage>
</organism>